<dbReference type="GO" id="GO:0032220">
    <property type="term" value="P:plasma membrane fusion involved in cytogamy"/>
    <property type="evidence" value="ECO:0007669"/>
    <property type="project" value="TreeGrafter"/>
</dbReference>
<accession>A0A8I3A9V4</accession>
<proteinExistence type="inferred from homology"/>
<evidence type="ECO:0000256" key="2">
    <source>
        <dbReference type="ARBA" id="ARBA00004651"/>
    </source>
</evidence>
<keyword evidence="13" id="KW-1185">Reference proteome</keyword>
<dbReference type="AlphaFoldDB" id="A0A8I3A9V4"/>
<dbReference type="OrthoDB" id="10248838at2759"/>
<evidence type="ECO:0000256" key="8">
    <source>
        <dbReference type="ARBA" id="ARBA00023136"/>
    </source>
</evidence>
<feature type="region of interest" description="Disordered" evidence="11">
    <location>
        <begin position="573"/>
        <end position="594"/>
    </location>
</feature>
<keyword evidence="4 10" id="KW-1003">Cell membrane</keyword>
<dbReference type="EMBL" id="JAGFBS010000010">
    <property type="protein sequence ID" value="KAG6377251.1"/>
    <property type="molecule type" value="Genomic_DNA"/>
</dbReference>
<dbReference type="PANTHER" id="PTHR31030">
    <property type="entry name" value="PLASMA MEMBRANE FUSION PROTEIN PRM1"/>
    <property type="match status" value="1"/>
</dbReference>
<dbReference type="GO" id="GO:0005886">
    <property type="term" value="C:plasma membrane"/>
    <property type="evidence" value="ECO:0007669"/>
    <property type="project" value="UniProtKB-SubCell"/>
</dbReference>
<dbReference type="GO" id="GO:0043332">
    <property type="term" value="C:mating projection tip"/>
    <property type="evidence" value="ECO:0007669"/>
    <property type="project" value="UniProtKB-UniRule"/>
</dbReference>
<dbReference type="PANTHER" id="PTHR31030:SF1">
    <property type="entry name" value="PLASMA MEMBRANE FUSION PROTEIN PRM1"/>
    <property type="match status" value="1"/>
</dbReference>
<evidence type="ECO:0000256" key="6">
    <source>
        <dbReference type="ARBA" id="ARBA00022971"/>
    </source>
</evidence>
<comment type="caution">
    <text evidence="10">Lacks conserved residue(s) required for the propagation of feature annotation.</text>
</comment>
<dbReference type="InterPro" id="IPR026777">
    <property type="entry name" value="PRM1"/>
</dbReference>
<gene>
    <name evidence="12" type="ORF">JVT61DRAFT_1311</name>
</gene>
<evidence type="ECO:0000313" key="12">
    <source>
        <dbReference type="EMBL" id="KAG6377251.1"/>
    </source>
</evidence>
<keyword evidence="7 10" id="KW-1133">Transmembrane helix</keyword>
<keyword evidence="6 10" id="KW-0184">Conjugation</keyword>
<comment type="function">
    <text evidence="1 10">Involved in cell fusion during mating by stabilizing the plasma membrane fusion event.</text>
</comment>
<keyword evidence="9" id="KW-0325">Glycoprotein</keyword>
<evidence type="ECO:0000256" key="5">
    <source>
        <dbReference type="ARBA" id="ARBA00022692"/>
    </source>
</evidence>
<sequence length="734" mass="80651">MPFEAVKADINNTFLGLTFDPVLLPVPAQNAVSFCNSLNTSSINNLGGDLLQVTKIGTVILIIVLLLLLAGHSVFEWYKWRCLMRHLWFTREAWMSDPMIYHATSSKTTTPSVTLTDHNLLMLQADGQHPLLTRIAFMLASQLCFTPSQHIHLRWFLHYIFHPPALACFLIGFFGLLSVQIQPIAISPLEAKYSAQAATSVQDLSNTIATQMNNSMYNQSAAYASAISAKVETVQSSINNDLFGWVNGTTTTLNSTLNNFYTDIQNLVSTVFNRTILETPAQDFIKSTRLILVLSSADIDEITQPVATAAIGGTSSNSQGLVGRLVAMYVDSLKKERLMFSIFMGLWRVVVLMGLVIVFWHSYAGNWVGAYRKRRWQKEQRDGLDGLVVLFKGGAPLLHVGDTEKPSSILEPPLCSFMPLPEAHSPFSINLFCWPNQASLPSHPLKSLEPTFKKSWDSFFHEGANNSQSAASGPHHVVGRPMKLMNFGKMKGDEVLEATKGDCSEDKPKSVWFKSVTGFFSRQDSVQPVSGFVVNRPISGACSPRPQLSISVEQALGAIPRDLPKIDTTPSLACEEPSSVRPVSPVPPTLPLAKSNPLRKAIPLTIPLPPPGCAQNANVPMDIGSTPPDNGPLAMPLHNAFEEHSASQKPVHLTLYPTFFASYSEETSSRERHKRSSTISQHESTRSTSWLLTNIHAQSSSDTVDLFAMPFDDDVLVSPAKIKRATNAFSGFAL</sequence>
<evidence type="ECO:0000256" key="9">
    <source>
        <dbReference type="ARBA" id="ARBA00023180"/>
    </source>
</evidence>
<evidence type="ECO:0000256" key="3">
    <source>
        <dbReference type="ARBA" id="ARBA00010780"/>
    </source>
</evidence>
<evidence type="ECO:0000256" key="10">
    <source>
        <dbReference type="RuleBase" id="RU366035"/>
    </source>
</evidence>
<comment type="similarity">
    <text evidence="3 10">Belongs to the PRM1 family.</text>
</comment>
<protein>
    <recommendedName>
        <fullName evidence="10">Plasma membrane fusion protein PRM1</fullName>
    </recommendedName>
</protein>
<reference evidence="12" key="1">
    <citation type="submission" date="2021-03" db="EMBL/GenBank/DDBJ databases">
        <title>Evolutionary innovations through gain and loss of genes in the ectomycorrhizal Boletales.</title>
        <authorList>
            <person name="Wu G."/>
            <person name="Miyauchi S."/>
            <person name="Morin E."/>
            <person name="Yang Z.-L."/>
            <person name="Xu J."/>
            <person name="Martin F.M."/>
        </authorList>
    </citation>
    <scope>NUCLEOTIDE SEQUENCE</scope>
    <source>
        <strain evidence="12">BR01</strain>
    </source>
</reference>
<organism evidence="12 13">
    <name type="scientific">Boletus reticuloceps</name>
    <dbReference type="NCBI Taxonomy" id="495285"/>
    <lineage>
        <taxon>Eukaryota</taxon>
        <taxon>Fungi</taxon>
        <taxon>Dikarya</taxon>
        <taxon>Basidiomycota</taxon>
        <taxon>Agaricomycotina</taxon>
        <taxon>Agaricomycetes</taxon>
        <taxon>Agaricomycetidae</taxon>
        <taxon>Boletales</taxon>
        <taxon>Boletineae</taxon>
        <taxon>Boletaceae</taxon>
        <taxon>Boletoideae</taxon>
        <taxon>Boletus</taxon>
    </lineage>
</organism>
<feature type="transmembrane region" description="Helical" evidence="10">
    <location>
        <begin position="338"/>
        <end position="363"/>
    </location>
</feature>
<feature type="transmembrane region" description="Helical" evidence="10">
    <location>
        <begin position="56"/>
        <end position="75"/>
    </location>
</feature>
<evidence type="ECO:0000256" key="4">
    <source>
        <dbReference type="ARBA" id="ARBA00022475"/>
    </source>
</evidence>
<keyword evidence="5 10" id="KW-0812">Transmembrane</keyword>
<keyword evidence="8 10" id="KW-0472">Membrane</keyword>
<comment type="subcellular location">
    <subcellularLocation>
        <location evidence="2 10">Cell membrane</location>
        <topology evidence="2 10">Multi-pass membrane protein</topology>
    </subcellularLocation>
</comment>
<evidence type="ECO:0000256" key="7">
    <source>
        <dbReference type="ARBA" id="ARBA00022989"/>
    </source>
</evidence>
<name>A0A8I3A9V4_9AGAM</name>
<dbReference type="Proteomes" id="UP000683000">
    <property type="component" value="Unassembled WGS sequence"/>
</dbReference>
<comment type="caution">
    <text evidence="12">The sequence shown here is derived from an EMBL/GenBank/DDBJ whole genome shotgun (WGS) entry which is preliminary data.</text>
</comment>
<evidence type="ECO:0000256" key="1">
    <source>
        <dbReference type="ARBA" id="ARBA00002512"/>
    </source>
</evidence>
<feature type="transmembrane region" description="Helical" evidence="10">
    <location>
        <begin position="156"/>
        <end position="177"/>
    </location>
</feature>
<evidence type="ECO:0000313" key="13">
    <source>
        <dbReference type="Proteomes" id="UP000683000"/>
    </source>
</evidence>
<evidence type="ECO:0000256" key="11">
    <source>
        <dbReference type="SAM" id="MobiDB-lite"/>
    </source>
</evidence>